<evidence type="ECO:0000313" key="3">
    <source>
        <dbReference type="Proteomes" id="UP001321047"/>
    </source>
</evidence>
<dbReference type="AlphaFoldDB" id="A0AAP2Z4J9"/>
<comment type="caution">
    <text evidence="2">The sequence shown here is derived from an EMBL/GenBank/DDBJ whole genome shotgun (WGS) entry which is preliminary data.</text>
</comment>
<dbReference type="EMBL" id="JAOPJZ010000001">
    <property type="protein sequence ID" value="MCU4750629.1"/>
    <property type="molecule type" value="Genomic_DNA"/>
</dbReference>
<name>A0AAP2Z4J9_9EURY</name>
<evidence type="ECO:0000256" key="1">
    <source>
        <dbReference type="SAM" id="MobiDB-lite"/>
    </source>
</evidence>
<dbReference type="Proteomes" id="UP001321047">
    <property type="component" value="Unassembled WGS sequence"/>
</dbReference>
<feature type="compositionally biased region" description="Polar residues" evidence="1">
    <location>
        <begin position="1"/>
        <end position="11"/>
    </location>
</feature>
<gene>
    <name evidence="2" type="ORF">OB919_01305</name>
</gene>
<keyword evidence="3" id="KW-1185">Reference proteome</keyword>
<evidence type="ECO:0000313" key="2">
    <source>
        <dbReference type="EMBL" id="MCU4750629.1"/>
    </source>
</evidence>
<sequence>MQDESVYSNGTLGAPASAGLEGEGVAHDGVSRVAFETALSLAEAVP</sequence>
<organism evidence="2 3">
    <name type="scientific">Natronosalvus hydrolyticus</name>
    <dbReference type="NCBI Taxonomy" id="2979988"/>
    <lineage>
        <taxon>Archaea</taxon>
        <taxon>Methanobacteriati</taxon>
        <taxon>Methanobacteriota</taxon>
        <taxon>Stenosarchaea group</taxon>
        <taxon>Halobacteria</taxon>
        <taxon>Halobacteriales</taxon>
        <taxon>Natrialbaceae</taxon>
        <taxon>Natronosalvus</taxon>
    </lineage>
</organism>
<proteinExistence type="predicted"/>
<dbReference type="RefSeq" id="WP_342805594.1">
    <property type="nucleotide sequence ID" value="NZ_JAOPJZ010000001.1"/>
</dbReference>
<accession>A0AAP2Z4J9</accession>
<reference evidence="2 3" key="1">
    <citation type="submission" date="2022-09" db="EMBL/GenBank/DDBJ databases">
        <title>Enrichment on poylsaccharides allowed isolation of novel metabolic and taxonomic groups of Haloarchaea.</title>
        <authorList>
            <person name="Sorokin D.Y."/>
            <person name="Elcheninov A.G."/>
            <person name="Khizhniak T.V."/>
            <person name="Kolganova T.V."/>
            <person name="Kublanov I.V."/>
        </authorList>
    </citation>
    <scope>NUCLEOTIDE SEQUENCE [LARGE SCALE GENOMIC DNA]</scope>
    <source>
        <strain evidence="2 3">AArc-curdl1</strain>
    </source>
</reference>
<protein>
    <submittedName>
        <fullName evidence="2">Uncharacterized protein</fullName>
    </submittedName>
</protein>
<feature type="region of interest" description="Disordered" evidence="1">
    <location>
        <begin position="1"/>
        <end position="23"/>
    </location>
</feature>